<protein>
    <submittedName>
        <fullName evidence="1">Uncharacterized protein</fullName>
    </submittedName>
</protein>
<reference evidence="1" key="1">
    <citation type="submission" date="2014-11" db="EMBL/GenBank/DDBJ databases">
        <authorList>
            <person name="Amaro Gonzalez C."/>
        </authorList>
    </citation>
    <scope>NUCLEOTIDE SEQUENCE</scope>
</reference>
<accession>A0A0E9X2K0</accession>
<name>A0A0E9X2K0_ANGAN</name>
<sequence length="39" mass="4402">MQCAASCASVYMTFILFSKGLKHHRPFRMSKTVTTVLPL</sequence>
<dbReference type="EMBL" id="GBXM01011876">
    <property type="protein sequence ID" value="JAH96701.1"/>
    <property type="molecule type" value="Transcribed_RNA"/>
</dbReference>
<organism evidence="1">
    <name type="scientific">Anguilla anguilla</name>
    <name type="common">European freshwater eel</name>
    <name type="synonym">Muraena anguilla</name>
    <dbReference type="NCBI Taxonomy" id="7936"/>
    <lineage>
        <taxon>Eukaryota</taxon>
        <taxon>Metazoa</taxon>
        <taxon>Chordata</taxon>
        <taxon>Craniata</taxon>
        <taxon>Vertebrata</taxon>
        <taxon>Euteleostomi</taxon>
        <taxon>Actinopterygii</taxon>
        <taxon>Neopterygii</taxon>
        <taxon>Teleostei</taxon>
        <taxon>Anguilliformes</taxon>
        <taxon>Anguillidae</taxon>
        <taxon>Anguilla</taxon>
    </lineage>
</organism>
<evidence type="ECO:0000313" key="1">
    <source>
        <dbReference type="EMBL" id="JAH96701.1"/>
    </source>
</evidence>
<proteinExistence type="predicted"/>
<reference evidence="1" key="2">
    <citation type="journal article" date="2015" name="Fish Shellfish Immunol.">
        <title>Early steps in the European eel (Anguilla anguilla)-Vibrio vulnificus interaction in the gills: Role of the RtxA13 toxin.</title>
        <authorList>
            <person name="Callol A."/>
            <person name="Pajuelo D."/>
            <person name="Ebbesson L."/>
            <person name="Teles M."/>
            <person name="MacKenzie S."/>
            <person name="Amaro C."/>
        </authorList>
    </citation>
    <scope>NUCLEOTIDE SEQUENCE</scope>
</reference>
<dbReference type="AlphaFoldDB" id="A0A0E9X2K0"/>